<dbReference type="EMBL" id="CM029037">
    <property type="protein sequence ID" value="KAG2660017.1"/>
    <property type="molecule type" value="Genomic_DNA"/>
</dbReference>
<gene>
    <name evidence="3" type="ORF">PVAP13_1KG390600</name>
</gene>
<comment type="caution">
    <text evidence="3">The sequence shown here is derived from an EMBL/GenBank/DDBJ whole genome shotgun (WGS) entry which is preliminary data.</text>
</comment>
<dbReference type="Gene3D" id="2.130.10.10">
    <property type="entry name" value="YVTN repeat-like/Quinoprotein amine dehydrogenase"/>
    <property type="match status" value="2"/>
</dbReference>
<feature type="coiled-coil region" evidence="2">
    <location>
        <begin position="424"/>
        <end position="458"/>
    </location>
</feature>
<sequence>MLTYSIHFFITPIHVSKESTSRILSYCGRLPVGVESSGVKPTIFDVSWNRKLSSKFWGQAGDAIACTGTFGTCIFVRSPSLRSMNLQGNIDDGWTKEEMIMNTRGKFCRWSYSGVFLAVGFVRESDQLGEICVLERKESKHGGGFIIKYVYLATDDGYVGMNSLSWSHNDGYILVASNDTRHVMVIKKGMNMFKHIEAVRFANRKDPRENLVAAFHPSHDCFVAASSNGVLRYYYKRDKQSLRNTKYEWNDCNRPWSDDCGITDLSFDALGERLICARTDLSIKIWNFSDEQNKFSELCVVPEAGLYNLSVKSTKNKTGVVDLFAVGDGRQTISIHETDGRKLCDNKHSIDSNAHFPNANAIDWHRKEGSILASGGYDGFVLFWTCHSDNKISACFTPKQRNRYLEDLHYSHQPLPRGTARTTLEEYDMVCASFRNNMKKLMEKNENQERQMDQVVTLTSTGLHRLDQGEVLSPTEVREYLHRILCLCSKKVVDA</sequence>
<dbReference type="Proteomes" id="UP000823388">
    <property type="component" value="Chromosome 1K"/>
</dbReference>
<proteinExistence type="predicted"/>
<evidence type="ECO:0000313" key="3">
    <source>
        <dbReference type="EMBL" id="KAG2660017.1"/>
    </source>
</evidence>
<protein>
    <submittedName>
        <fullName evidence="3">Uncharacterized protein</fullName>
    </submittedName>
</protein>
<dbReference type="SUPFAM" id="SSF50978">
    <property type="entry name" value="WD40 repeat-like"/>
    <property type="match status" value="1"/>
</dbReference>
<keyword evidence="2" id="KW-0175">Coiled coil</keyword>
<keyword evidence="4" id="KW-1185">Reference proteome</keyword>
<name>A0A8T0XKM4_PANVG</name>
<organism evidence="3 4">
    <name type="scientific">Panicum virgatum</name>
    <name type="common">Blackwell switchgrass</name>
    <dbReference type="NCBI Taxonomy" id="38727"/>
    <lineage>
        <taxon>Eukaryota</taxon>
        <taxon>Viridiplantae</taxon>
        <taxon>Streptophyta</taxon>
        <taxon>Embryophyta</taxon>
        <taxon>Tracheophyta</taxon>
        <taxon>Spermatophyta</taxon>
        <taxon>Magnoliopsida</taxon>
        <taxon>Liliopsida</taxon>
        <taxon>Poales</taxon>
        <taxon>Poaceae</taxon>
        <taxon>PACMAD clade</taxon>
        <taxon>Panicoideae</taxon>
        <taxon>Panicodae</taxon>
        <taxon>Paniceae</taxon>
        <taxon>Panicinae</taxon>
        <taxon>Panicum</taxon>
        <taxon>Panicum sect. Hiantes</taxon>
    </lineage>
</organism>
<reference evidence="3" key="1">
    <citation type="submission" date="2020-05" db="EMBL/GenBank/DDBJ databases">
        <title>WGS assembly of Panicum virgatum.</title>
        <authorList>
            <person name="Lovell J.T."/>
            <person name="Jenkins J."/>
            <person name="Shu S."/>
            <person name="Juenger T.E."/>
            <person name="Schmutz J."/>
        </authorList>
    </citation>
    <scope>NUCLEOTIDE SEQUENCE</scope>
    <source>
        <strain evidence="3">AP13</strain>
    </source>
</reference>
<dbReference type="InterPro" id="IPR001680">
    <property type="entry name" value="WD40_rpt"/>
</dbReference>
<dbReference type="PROSITE" id="PS50082">
    <property type="entry name" value="WD_REPEATS_2"/>
    <property type="match status" value="1"/>
</dbReference>
<accession>A0A8T0XKM4</accession>
<evidence type="ECO:0000313" key="4">
    <source>
        <dbReference type="Proteomes" id="UP000823388"/>
    </source>
</evidence>
<dbReference type="SMART" id="SM00320">
    <property type="entry name" value="WD40"/>
    <property type="match status" value="4"/>
</dbReference>
<dbReference type="InterPro" id="IPR015943">
    <property type="entry name" value="WD40/YVTN_repeat-like_dom_sf"/>
</dbReference>
<evidence type="ECO:0000256" key="1">
    <source>
        <dbReference type="PROSITE-ProRule" id="PRU00221"/>
    </source>
</evidence>
<keyword evidence="1" id="KW-0853">WD repeat</keyword>
<feature type="repeat" description="WD" evidence="1">
    <location>
        <begin position="352"/>
        <end position="394"/>
    </location>
</feature>
<evidence type="ECO:0000256" key="2">
    <source>
        <dbReference type="SAM" id="Coils"/>
    </source>
</evidence>
<dbReference type="AlphaFoldDB" id="A0A8T0XKM4"/>
<dbReference type="InterPro" id="IPR036322">
    <property type="entry name" value="WD40_repeat_dom_sf"/>
</dbReference>